<dbReference type="GO" id="GO:0090614">
    <property type="term" value="F:5'-methylthioadenosine deaminase activity"/>
    <property type="evidence" value="ECO:0007669"/>
    <property type="project" value="UniProtKB-UniRule"/>
</dbReference>
<dbReference type="FunFam" id="3.20.20.140:FF:000014">
    <property type="entry name" value="5-methylthioadenosine/S-adenosylhomocysteine deaminase"/>
    <property type="match status" value="1"/>
</dbReference>
<keyword evidence="3 4" id="KW-0862">Zinc</keyword>
<dbReference type="SUPFAM" id="SSF51338">
    <property type="entry name" value="Composite domain of metallo-dependent hydrolases"/>
    <property type="match status" value="2"/>
</dbReference>
<feature type="binding site" evidence="4">
    <location>
        <position position="63"/>
    </location>
    <ligand>
        <name>Zn(2+)</name>
        <dbReference type="ChEBI" id="CHEBI:29105"/>
    </ligand>
</feature>
<dbReference type="InterPro" id="IPR011059">
    <property type="entry name" value="Metal-dep_hydrolase_composite"/>
</dbReference>
<feature type="binding site" evidence="4">
    <location>
        <position position="61"/>
    </location>
    <ligand>
        <name>Zn(2+)</name>
        <dbReference type="ChEBI" id="CHEBI:29105"/>
    </ligand>
</feature>
<dbReference type="Pfam" id="PF01979">
    <property type="entry name" value="Amidohydro_1"/>
    <property type="match status" value="1"/>
</dbReference>
<evidence type="ECO:0000259" key="5">
    <source>
        <dbReference type="Pfam" id="PF01979"/>
    </source>
</evidence>
<dbReference type="CDD" id="cd01298">
    <property type="entry name" value="ATZ_TRZ_like"/>
    <property type="match status" value="1"/>
</dbReference>
<dbReference type="GO" id="GO:0046872">
    <property type="term" value="F:metal ion binding"/>
    <property type="evidence" value="ECO:0007669"/>
    <property type="project" value="UniProtKB-KW"/>
</dbReference>
<feature type="binding site" evidence="4">
    <location>
        <position position="142"/>
    </location>
    <ligand>
        <name>substrate</name>
    </ligand>
</feature>
<dbReference type="GO" id="GO:0050270">
    <property type="term" value="F:S-adenosylhomocysteine deaminase activity"/>
    <property type="evidence" value="ECO:0007669"/>
    <property type="project" value="UniProtKB-UniRule"/>
</dbReference>
<comment type="catalytic activity">
    <reaction evidence="4">
        <text>S-methyl-5'-thioadenosine + H2O + H(+) = S-methyl-5'-thioinosine + NH4(+)</text>
        <dbReference type="Rhea" id="RHEA:25025"/>
        <dbReference type="ChEBI" id="CHEBI:15377"/>
        <dbReference type="ChEBI" id="CHEBI:15378"/>
        <dbReference type="ChEBI" id="CHEBI:17509"/>
        <dbReference type="ChEBI" id="CHEBI:28938"/>
        <dbReference type="ChEBI" id="CHEBI:48595"/>
        <dbReference type="EC" id="3.5.4.31"/>
    </reaction>
</comment>
<evidence type="ECO:0000256" key="3">
    <source>
        <dbReference type="ARBA" id="ARBA00022833"/>
    </source>
</evidence>
<dbReference type="PANTHER" id="PTHR43794:SF11">
    <property type="entry name" value="AMIDOHYDROLASE-RELATED DOMAIN-CONTAINING PROTEIN"/>
    <property type="match status" value="1"/>
</dbReference>
<feature type="binding site" evidence="4">
    <location>
        <position position="207"/>
    </location>
    <ligand>
        <name>Zn(2+)</name>
        <dbReference type="ChEBI" id="CHEBI:29105"/>
    </ligand>
</feature>
<keyword evidence="7" id="KW-1185">Reference proteome</keyword>
<protein>
    <recommendedName>
        <fullName evidence="4">5-methylthioadenosine/S-adenosylhomocysteine deaminase</fullName>
        <shortName evidence="4">MTA/SAH deaminase</shortName>
        <ecNumber evidence="4">3.5.4.28</ecNumber>
        <ecNumber evidence="4">3.5.4.31</ecNumber>
    </recommendedName>
</protein>
<dbReference type="RefSeq" id="WP_126465584.1">
    <property type="nucleotide sequence ID" value="NZ_LR134523.1"/>
</dbReference>
<evidence type="ECO:0000256" key="2">
    <source>
        <dbReference type="ARBA" id="ARBA00022801"/>
    </source>
</evidence>
<dbReference type="AlphaFoldDB" id="A0A3S4YPQ8"/>
<sequence>MDYLFRDTNYIDVVRGAVETHKDIRLADGKIDAIAEGGSLSGGEVTDGRDLLLVPGFVNAHTHLGMSYFRNYADDMDLNTWLTTAIWPLEAHLTRDDIYLASLLSMAEGIMSGTTTFCDMYYHLDMVGEAAAKIGMRGLLTRGLTDIDGGGDEKLEETRMLYVSYHGRCEGRLEVAPAPHAIYTCSGLYIQQAIALAQEMDGILHTHASETVKEVEDSLASYGKTPIAYMHDLGLGDVHTIAAHCVHMTEAEMDLVNPKKFFPVYNPTSNLKLASGFTPVQQLLEKGFTVALGTDGSSSNNNQNMMEEIHLAAIVNKAVEKNPEAVSAADVLRMATINGAKALGRESEIGSIETGKRADISCFDLNSVNFTPKNNLISALCYSAQSADIRHVLIDGNFVMKDRVLTRIDIEEVRESVANKFEALLARKELDEEMRAAMEERES</sequence>
<feature type="binding site" evidence="4">
    <location>
        <position position="295"/>
    </location>
    <ligand>
        <name>substrate</name>
    </ligand>
</feature>
<dbReference type="Gene3D" id="3.20.20.140">
    <property type="entry name" value="Metal-dependent hydrolases"/>
    <property type="match status" value="1"/>
</dbReference>
<feature type="binding site" evidence="4">
    <location>
        <position position="90"/>
    </location>
    <ligand>
        <name>substrate</name>
    </ligand>
</feature>
<dbReference type="Gene3D" id="2.30.40.10">
    <property type="entry name" value="Urease, subunit C, domain 1"/>
    <property type="match status" value="1"/>
</dbReference>
<reference evidence="6 7" key="1">
    <citation type="submission" date="2018-12" db="EMBL/GenBank/DDBJ databases">
        <authorList>
            <consortium name="Pathogen Informatics"/>
        </authorList>
    </citation>
    <scope>NUCLEOTIDE SEQUENCE [LARGE SCALE GENOMIC DNA]</scope>
    <source>
        <strain evidence="6 7">NCTC13079</strain>
    </source>
</reference>
<dbReference type="InterPro" id="IPR050287">
    <property type="entry name" value="MTA/SAH_deaminase"/>
</dbReference>
<gene>
    <name evidence="4 6" type="primary">mtaD</name>
    <name evidence="6" type="ORF">NCTC13079_01011</name>
</gene>
<comment type="caution">
    <text evidence="4">Lacks conserved residue(s) required for the propagation of feature annotation.</text>
</comment>
<comment type="similarity">
    <text evidence="4">Belongs to the metallo-dependent hydrolases superfamily. MTA/SAH deaminase family.</text>
</comment>
<comment type="cofactor">
    <cofactor evidence="4">
        <name>Zn(2+)</name>
        <dbReference type="ChEBI" id="CHEBI:29105"/>
    </cofactor>
    <text evidence="4">Binds 1 zinc ion per subunit.</text>
</comment>
<keyword evidence="1 4" id="KW-0479">Metal-binding</keyword>
<keyword evidence="2 4" id="KW-0378">Hydrolase</keyword>
<organism evidence="6 7">
    <name type="scientific">Aedoeadaptatus ivorii</name>
    <dbReference type="NCBI Taxonomy" id="54006"/>
    <lineage>
        <taxon>Bacteria</taxon>
        <taxon>Bacillati</taxon>
        <taxon>Bacillota</taxon>
        <taxon>Tissierellia</taxon>
        <taxon>Tissierellales</taxon>
        <taxon>Peptoniphilaceae</taxon>
        <taxon>Aedoeadaptatus</taxon>
    </lineage>
</organism>
<comment type="function">
    <text evidence="4">Catalyzes the deamination of 5-methylthioadenosine and S-adenosyl-L-homocysteine into 5-methylthioinosine and S-inosyl-L-homocysteine, respectively. Is also able to deaminate adenosine.</text>
</comment>
<evidence type="ECO:0000313" key="6">
    <source>
        <dbReference type="EMBL" id="VEJ35827.1"/>
    </source>
</evidence>
<comment type="catalytic activity">
    <reaction evidence="4">
        <text>S-adenosyl-L-homocysteine + H2O + H(+) = S-inosyl-L-homocysteine + NH4(+)</text>
        <dbReference type="Rhea" id="RHEA:20716"/>
        <dbReference type="ChEBI" id="CHEBI:15377"/>
        <dbReference type="ChEBI" id="CHEBI:15378"/>
        <dbReference type="ChEBI" id="CHEBI:28938"/>
        <dbReference type="ChEBI" id="CHEBI:57856"/>
        <dbReference type="ChEBI" id="CHEBI:57985"/>
        <dbReference type="EC" id="3.5.4.28"/>
    </reaction>
</comment>
<dbReference type="InterPro" id="IPR023512">
    <property type="entry name" value="Deaminase_MtaD/DadD"/>
</dbReference>
<dbReference type="KEGG" id="piv:NCTC13079_01011"/>
<dbReference type="InterPro" id="IPR032466">
    <property type="entry name" value="Metal_Hydrolase"/>
</dbReference>
<dbReference type="EMBL" id="LR134523">
    <property type="protein sequence ID" value="VEJ35827.1"/>
    <property type="molecule type" value="Genomic_DNA"/>
</dbReference>
<feature type="binding site" evidence="4">
    <location>
        <position position="295"/>
    </location>
    <ligand>
        <name>Zn(2+)</name>
        <dbReference type="ChEBI" id="CHEBI:29105"/>
    </ligand>
</feature>
<proteinExistence type="inferred from homology"/>
<evidence type="ECO:0000313" key="7">
    <source>
        <dbReference type="Proteomes" id="UP000269544"/>
    </source>
</evidence>
<dbReference type="InterPro" id="IPR006680">
    <property type="entry name" value="Amidohydro-rel"/>
</dbReference>
<accession>A0A3S4YPQ8</accession>
<dbReference type="SUPFAM" id="SSF51556">
    <property type="entry name" value="Metallo-dependent hydrolases"/>
    <property type="match status" value="1"/>
</dbReference>
<dbReference type="Proteomes" id="UP000269544">
    <property type="component" value="Chromosome"/>
</dbReference>
<evidence type="ECO:0000256" key="1">
    <source>
        <dbReference type="ARBA" id="ARBA00022723"/>
    </source>
</evidence>
<dbReference type="EC" id="3.5.4.31" evidence="4"/>
<dbReference type="PANTHER" id="PTHR43794">
    <property type="entry name" value="AMINOHYDROLASE SSNA-RELATED"/>
    <property type="match status" value="1"/>
</dbReference>
<dbReference type="HAMAP" id="MF_01281">
    <property type="entry name" value="MTA_SAH_deamin"/>
    <property type="match status" value="1"/>
</dbReference>
<dbReference type="OrthoDB" id="9807210at2"/>
<feature type="binding site" evidence="4">
    <location>
        <position position="180"/>
    </location>
    <ligand>
        <name>substrate</name>
    </ligand>
</feature>
<dbReference type="EC" id="3.5.4.28" evidence="4"/>
<feature type="domain" description="Amidohydrolase-related" evidence="5">
    <location>
        <begin position="53"/>
        <end position="399"/>
    </location>
</feature>
<name>A0A3S4YPQ8_9FIRM</name>
<evidence type="ECO:0000256" key="4">
    <source>
        <dbReference type="HAMAP-Rule" id="MF_01281"/>
    </source>
</evidence>
<feature type="binding site" evidence="4">
    <location>
        <position position="210"/>
    </location>
    <ligand>
        <name>substrate</name>
    </ligand>
</feature>